<dbReference type="Pfam" id="PF00258">
    <property type="entry name" value="Flavodoxin_1"/>
    <property type="match status" value="1"/>
</dbReference>
<evidence type="ECO:0000313" key="4">
    <source>
        <dbReference type="Proteomes" id="UP000046155"/>
    </source>
</evidence>
<dbReference type="SUPFAM" id="SSF56281">
    <property type="entry name" value="Metallo-hydrolase/oxidoreductase"/>
    <property type="match status" value="1"/>
</dbReference>
<dbReference type="CDD" id="cd07709">
    <property type="entry name" value="flavodiiron_proteins_MBL-fold"/>
    <property type="match status" value="1"/>
</dbReference>
<evidence type="ECO:0000256" key="1">
    <source>
        <dbReference type="ARBA" id="ARBA00007121"/>
    </source>
</evidence>
<accession>A0A0B7ML31</accession>
<dbReference type="SMART" id="SM00849">
    <property type="entry name" value="Lactamase_B"/>
    <property type="match status" value="1"/>
</dbReference>
<dbReference type="PANTHER" id="PTHR43717:SF1">
    <property type="entry name" value="ANAEROBIC NITRIC OXIDE REDUCTASE FLAVORUBREDOXIN"/>
    <property type="match status" value="1"/>
</dbReference>
<feature type="domain" description="Flavodoxin-like" evidence="2">
    <location>
        <begin position="249"/>
        <end position="347"/>
    </location>
</feature>
<proteinExistence type="inferred from homology"/>
<organism evidence="3 4">
    <name type="scientific">Syntrophaceticus schinkii</name>
    <dbReference type="NCBI Taxonomy" id="499207"/>
    <lineage>
        <taxon>Bacteria</taxon>
        <taxon>Bacillati</taxon>
        <taxon>Bacillota</taxon>
        <taxon>Clostridia</taxon>
        <taxon>Thermoanaerobacterales</taxon>
        <taxon>Thermoanaerobacterales Family III. Incertae Sedis</taxon>
        <taxon>Syntrophaceticus</taxon>
    </lineage>
</organism>
<dbReference type="AlphaFoldDB" id="A0A0B7ML31"/>
<dbReference type="PROSITE" id="PS50902">
    <property type="entry name" value="FLAVODOXIN_LIKE"/>
    <property type="match status" value="1"/>
</dbReference>
<keyword evidence="4" id="KW-1185">Reference proteome</keyword>
<evidence type="ECO:0000259" key="2">
    <source>
        <dbReference type="PROSITE" id="PS50902"/>
    </source>
</evidence>
<protein>
    <recommendedName>
        <fullName evidence="2">Flavodoxin-like domain-containing protein</fullName>
    </recommendedName>
</protein>
<dbReference type="EMBL" id="CDRZ01000090">
    <property type="protein sequence ID" value="CEO88392.1"/>
    <property type="molecule type" value="Genomic_DNA"/>
</dbReference>
<name>A0A0B7ML31_9FIRM</name>
<evidence type="ECO:0000313" key="3">
    <source>
        <dbReference type="EMBL" id="CEO88392.1"/>
    </source>
</evidence>
<dbReference type="PIRSF" id="PIRSF005243">
    <property type="entry name" value="ROO"/>
    <property type="match status" value="1"/>
</dbReference>
<sequence>MQPIEIKPGVYWVGGIDWDLRYFHGYVTPHGSTYNSYLIMDDQITLVDTVKHYLADEMLSRIRAVVNPEKIDYMLVNHVEMDHSGSVPKVMEAAPQAKIVTTPKGKKGLEMHYKQDWEYILVKTGEELKIGSRTLKFVQTPMVHWPDNMVTYIPEDKLLLSNDAFGQHIASTERFVDQLGWDIVHEAAASYYANIVFPYGDQVNKALDVVETLPLEMIAPSHGLIWGSYLPELLKEYRKWASNETDRKAVIVYDTMWGSTREMALALQEGIEDSGVPVTMKSLQTNHISQIVPDILTAKLVLVGSSTINNGMLPTVAAFLTYIKGLRPKKRTGFAFGSYWLGRSGSP</sequence>
<dbReference type="Proteomes" id="UP000046155">
    <property type="component" value="Unassembled WGS sequence"/>
</dbReference>
<dbReference type="Pfam" id="PF19583">
    <property type="entry name" value="ODP"/>
    <property type="match status" value="1"/>
</dbReference>
<comment type="similarity">
    <text evidence="1">In the N-terminal section; belongs to the zinc metallo-hydrolase group 3 family.</text>
</comment>
<dbReference type="GO" id="GO:0046872">
    <property type="term" value="F:metal ion binding"/>
    <property type="evidence" value="ECO:0007669"/>
    <property type="project" value="InterPro"/>
</dbReference>
<dbReference type="InterPro" id="IPR029039">
    <property type="entry name" value="Flavoprotein-like_sf"/>
</dbReference>
<dbReference type="InterPro" id="IPR036866">
    <property type="entry name" value="RibonucZ/Hydroxyglut_hydro"/>
</dbReference>
<dbReference type="InterPro" id="IPR008254">
    <property type="entry name" value="Flavodoxin/NO_synth"/>
</dbReference>
<dbReference type="SUPFAM" id="SSF52218">
    <property type="entry name" value="Flavoproteins"/>
    <property type="match status" value="1"/>
</dbReference>
<dbReference type="GO" id="GO:0010181">
    <property type="term" value="F:FMN binding"/>
    <property type="evidence" value="ECO:0007669"/>
    <property type="project" value="InterPro"/>
</dbReference>
<dbReference type="RefSeq" id="WP_232294231.1">
    <property type="nucleotide sequence ID" value="NZ_CDRZ01000090.1"/>
</dbReference>
<reference evidence="4" key="1">
    <citation type="submission" date="2015-01" db="EMBL/GenBank/DDBJ databases">
        <authorList>
            <person name="Manzoor Shahid"/>
            <person name="Zubair Saima"/>
        </authorList>
    </citation>
    <scope>NUCLEOTIDE SEQUENCE [LARGE SCALE GENOMIC DNA]</scope>
    <source>
        <strain evidence="4">Sp3</strain>
    </source>
</reference>
<dbReference type="InterPro" id="IPR045761">
    <property type="entry name" value="ODP_dom"/>
</dbReference>
<dbReference type="GO" id="GO:0016651">
    <property type="term" value="F:oxidoreductase activity, acting on NAD(P)H"/>
    <property type="evidence" value="ECO:0007669"/>
    <property type="project" value="UniProtKB-ARBA"/>
</dbReference>
<gene>
    <name evidence="3" type="ORF">SSCH_180040</name>
</gene>
<dbReference type="GO" id="GO:0009055">
    <property type="term" value="F:electron transfer activity"/>
    <property type="evidence" value="ECO:0007669"/>
    <property type="project" value="InterPro"/>
</dbReference>
<dbReference type="PANTHER" id="PTHR43717">
    <property type="entry name" value="ANAEROBIC NITRIC OXIDE REDUCTASE FLAVORUBREDOXIN"/>
    <property type="match status" value="1"/>
</dbReference>
<dbReference type="Gene3D" id="3.60.15.10">
    <property type="entry name" value="Ribonuclease Z/Hydroxyacylglutathione hydrolase-like"/>
    <property type="match status" value="1"/>
</dbReference>
<dbReference type="InterPro" id="IPR001279">
    <property type="entry name" value="Metallo-B-lactamas"/>
</dbReference>
<dbReference type="Gene3D" id="3.40.50.360">
    <property type="match status" value="1"/>
</dbReference>
<dbReference type="InterPro" id="IPR016440">
    <property type="entry name" value="Rubredoxin-O_OxRdtase"/>
</dbReference>